<proteinExistence type="predicted"/>
<dbReference type="AlphaFoldDB" id="A0A3N1ZUH3"/>
<accession>A0A3N1ZUH3</accession>
<protein>
    <submittedName>
        <fullName evidence="2">Uncharacterized protein</fullName>
    </submittedName>
</protein>
<name>A0A3N1ZUH3_9ACTN</name>
<evidence type="ECO:0000313" key="3">
    <source>
        <dbReference type="Proteomes" id="UP000275749"/>
    </source>
</evidence>
<feature type="region of interest" description="Disordered" evidence="1">
    <location>
        <begin position="111"/>
        <end position="133"/>
    </location>
</feature>
<comment type="caution">
    <text evidence="2">The sequence shown here is derived from an EMBL/GenBank/DDBJ whole genome shotgun (WGS) entry which is preliminary data.</text>
</comment>
<dbReference type="Proteomes" id="UP000275749">
    <property type="component" value="Unassembled WGS sequence"/>
</dbReference>
<dbReference type="EMBL" id="RKHG01000001">
    <property type="protein sequence ID" value="ROR54087.1"/>
    <property type="molecule type" value="Genomic_DNA"/>
</dbReference>
<reference evidence="2 3" key="1">
    <citation type="submission" date="2018-11" db="EMBL/GenBank/DDBJ databases">
        <title>Sequencing the genomes of 1000 actinobacteria strains.</title>
        <authorList>
            <person name="Klenk H.-P."/>
        </authorList>
    </citation>
    <scope>NUCLEOTIDE SEQUENCE [LARGE SCALE GENOMIC DNA]</scope>
    <source>
        <strain evidence="2 3">DSM 10546</strain>
    </source>
</reference>
<organism evidence="2 3">
    <name type="scientific">Luteococcus japonicus</name>
    <dbReference type="NCBI Taxonomy" id="33984"/>
    <lineage>
        <taxon>Bacteria</taxon>
        <taxon>Bacillati</taxon>
        <taxon>Actinomycetota</taxon>
        <taxon>Actinomycetes</taxon>
        <taxon>Propionibacteriales</taxon>
        <taxon>Propionibacteriaceae</taxon>
        <taxon>Luteococcus</taxon>
    </lineage>
</organism>
<gene>
    <name evidence="2" type="ORF">EDD41_1272</name>
</gene>
<sequence>MLLSNSLGSSSGMELRVRARLHALTTVGHLLARFANPADVRAQLTTVAGDSWRGQLDELRAVIDSSRGLAGAVAATGANLASSGDYLVIEVPDGDVLDKGVALLASPAWTPGPQSSVSIKVRKGHQSNTTAEV</sequence>
<evidence type="ECO:0000256" key="1">
    <source>
        <dbReference type="SAM" id="MobiDB-lite"/>
    </source>
</evidence>
<evidence type="ECO:0000313" key="2">
    <source>
        <dbReference type="EMBL" id="ROR54087.1"/>
    </source>
</evidence>